<dbReference type="EMBL" id="JANBOJ010000360">
    <property type="protein sequence ID" value="KAJ1719654.1"/>
    <property type="molecule type" value="Genomic_DNA"/>
</dbReference>
<proteinExistence type="predicted"/>
<gene>
    <name evidence="5" type="ORF">LPJ53_005622</name>
</gene>
<feature type="compositionally biased region" description="Basic and acidic residues" evidence="3">
    <location>
        <begin position="188"/>
        <end position="197"/>
    </location>
</feature>
<evidence type="ECO:0000256" key="1">
    <source>
        <dbReference type="ARBA" id="ARBA00023157"/>
    </source>
</evidence>
<dbReference type="CDD" id="cd21175">
    <property type="entry name" value="LPMO_AA9"/>
    <property type="match status" value="1"/>
</dbReference>
<feature type="compositionally biased region" description="Acidic residues" evidence="3">
    <location>
        <begin position="198"/>
        <end position="208"/>
    </location>
</feature>
<dbReference type="GO" id="GO:0008810">
    <property type="term" value="F:cellulase activity"/>
    <property type="evidence" value="ECO:0007669"/>
    <property type="project" value="UniProtKB-UniRule"/>
</dbReference>
<feature type="compositionally biased region" description="Low complexity" evidence="3">
    <location>
        <begin position="241"/>
        <end position="252"/>
    </location>
</feature>
<dbReference type="InterPro" id="IPR049892">
    <property type="entry name" value="AA9"/>
</dbReference>
<evidence type="ECO:0000256" key="3">
    <source>
        <dbReference type="SAM" id="MobiDB-lite"/>
    </source>
</evidence>
<feature type="domain" description="Auxiliary Activity family 9 catalytic" evidence="4">
    <location>
        <begin position="6"/>
        <end position="161"/>
    </location>
</feature>
<dbReference type="Gene3D" id="2.70.50.70">
    <property type="match status" value="1"/>
</dbReference>
<dbReference type="PANTHER" id="PTHR33353">
    <property type="entry name" value="PUTATIVE (AFU_ORTHOLOGUE AFUA_1G12560)-RELATED"/>
    <property type="match status" value="1"/>
</dbReference>
<evidence type="ECO:0000313" key="6">
    <source>
        <dbReference type="Proteomes" id="UP001149813"/>
    </source>
</evidence>
<keyword evidence="6" id="KW-1185">Reference proteome</keyword>
<evidence type="ECO:0000256" key="2">
    <source>
        <dbReference type="RuleBase" id="RU368122"/>
    </source>
</evidence>
<keyword evidence="2" id="KW-0119">Carbohydrate metabolism</keyword>
<keyword evidence="1 2" id="KW-1015">Disulfide bond</keyword>
<protein>
    <recommendedName>
        <fullName evidence="2">AA9 family lytic polysaccharide monooxygenase</fullName>
        <ecNumber evidence="2">1.14.99.56</ecNumber>
    </recommendedName>
    <alternativeName>
        <fullName evidence="2">Endo-beta-1,4-glucanase</fullName>
    </alternativeName>
    <alternativeName>
        <fullName evidence="2">Glycosyl hydrolase 61 family protein</fullName>
    </alternativeName>
</protein>
<organism evidence="5 6">
    <name type="scientific">Coemansia erecta</name>
    <dbReference type="NCBI Taxonomy" id="147472"/>
    <lineage>
        <taxon>Eukaryota</taxon>
        <taxon>Fungi</taxon>
        <taxon>Fungi incertae sedis</taxon>
        <taxon>Zoopagomycota</taxon>
        <taxon>Kickxellomycotina</taxon>
        <taxon>Kickxellomycetes</taxon>
        <taxon>Kickxellales</taxon>
        <taxon>Kickxellaceae</taxon>
        <taxon>Coemansia</taxon>
    </lineage>
</organism>
<dbReference type="OrthoDB" id="4849160at2759"/>
<feature type="region of interest" description="Disordered" evidence="3">
    <location>
        <begin position="165"/>
        <end position="274"/>
    </location>
</feature>
<keyword evidence="2" id="KW-0136">Cellulose degradation</keyword>
<dbReference type="AlphaFoldDB" id="A0A9W7XS37"/>
<dbReference type="GO" id="GO:0030245">
    <property type="term" value="P:cellulose catabolic process"/>
    <property type="evidence" value="ECO:0007669"/>
    <property type="project" value="UniProtKB-UniRule"/>
</dbReference>
<sequence>MSAKVEACEIAAGSVITFDFKEEEGTDGRAIENEHNGPITAYMAPAESQGQGAVWFKIFEQGYDMDSDMWAINILNENDGLIDITIPADIKAGDYILRGEILALHLADQGVFEVYCNCVHLTVTGGGDAVPEGIDLKEMYGDTDGNPGLLWDLYDGEKKEYPIPGPKVYEAGTAPAGGNNVNSPSKDVSSEKSSEKVTEEEEQDDDENDNKSDKKSRNGNGKSGNNSPSETEDDTGPTATSSSDEPALSASSIDPVNNNIKLQRPCNKVRKRRR</sequence>
<dbReference type="Proteomes" id="UP001149813">
    <property type="component" value="Unassembled WGS sequence"/>
</dbReference>
<comment type="function">
    <text evidence="2">Lytic polysaccharide monooxygenase (LMPO) that depolymerizes crystalline and amorphous polysaccharides via the oxidation of scissile alpha- or beta-(1-4)-glycosidic bonds, yielding C1 and/or C4 oxidation products. Catalysis by LPMOs requires the reduction of the active-site copper from Cu(II) to Cu(I) by a reducing agent and H(2)O(2) or O(2) as a cosubstrate.</text>
</comment>
<keyword evidence="2" id="KW-0624">Polysaccharide degradation</keyword>
<accession>A0A9W7XS37</accession>
<dbReference type="Pfam" id="PF03443">
    <property type="entry name" value="AA9"/>
    <property type="match status" value="1"/>
</dbReference>
<evidence type="ECO:0000259" key="4">
    <source>
        <dbReference type="Pfam" id="PF03443"/>
    </source>
</evidence>
<dbReference type="PANTHER" id="PTHR33353:SF32">
    <property type="entry name" value="ENDO-BETA-1,4-GLUCANASE D"/>
    <property type="match status" value="1"/>
</dbReference>
<dbReference type="GO" id="GO:0005576">
    <property type="term" value="C:extracellular region"/>
    <property type="evidence" value="ECO:0007669"/>
    <property type="project" value="UniProtKB-SubCell"/>
</dbReference>
<comment type="domain">
    <text evidence="2">Has a modular structure: an endo-beta-1,4-glucanase catalytic module at the N-terminus, a linker rich in serines and threonines, and a C-terminal carbohydrate-binding module (CBM).</text>
</comment>
<reference evidence="5" key="1">
    <citation type="submission" date="2022-07" db="EMBL/GenBank/DDBJ databases">
        <title>Phylogenomic reconstructions and comparative analyses of Kickxellomycotina fungi.</title>
        <authorList>
            <person name="Reynolds N.K."/>
            <person name="Stajich J.E."/>
            <person name="Barry K."/>
            <person name="Grigoriev I.V."/>
            <person name="Crous P."/>
            <person name="Smith M.E."/>
        </authorList>
    </citation>
    <scope>NUCLEOTIDE SEQUENCE</scope>
    <source>
        <strain evidence="5">NBRC 32514</strain>
    </source>
</reference>
<evidence type="ECO:0000313" key="5">
    <source>
        <dbReference type="EMBL" id="KAJ1719654.1"/>
    </source>
</evidence>
<dbReference type="EC" id="1.14.99.56" evidence="2"/>
<comment type="caution">
    <text evidence="5">The sequence shown here is derived from an EMBL/GenBank/DDBJ whole genome shotgun (WGS) entry which is preliminary data.</text>
</comment>
<feature type="compositionally biased region" description="Low complexity" evidence="3">
    <location>
        <begin position="218"/>
        <end position="229"/>
    </location>
</feature>
<comment type="catalytic activity">
    <reaction evidence="2">
        <text>[(1-&gt;4)-beta-D-glucosyl]n+m + reduced acceptor + O2 = 4-dehydro-beta-D-glucosyl-[(1-&gt;4)-beta-D-glucosyl]n-1 + [(1-&gt;4)-beta-D-glucosyl]m + acceptor + H2O.</text>
        <dbReference type="EC" id="1.14.99.56"/>
    </reaction>
</comment>
<comment type="subcellular location">
    <subcellularLocation>
        <location evidence="2">Secreted</location>
    </subcellularLocation>
</comment>
<name>A0A9W7XS37_9FUNG</name>
<dbReference type="InterPro" id="IPR005103">
    <property type="entry name" value="AA9_LPMO"/>
</dbReference>
<dbReference type="GO" id="GO:0030248">
    <property type="term" value="F:cellulose binding"/>
    <property type="evidence" value="ECO:0007669"/>
    <property type="project" value="UniProtKB-UniRule"/>
</dbReference>
<keyword evidence="2" id="KW-0964">Secreted</keyword>